<organism evidence="2 3">
    <name type="scientific">Flagellimonas eckloniae</name>
    <dbReference type="NCBI Taxonomy" id="346185"/>
    <lineage>
        <taxon>Bacteria</taxon>
        <taxon>Pseudomonadati</taxon>
        <taxon>Bacteroidota</taxon>
        <taxon>Flavobacteriia</taxon>
        <taxon>Flavobacteriales</taxon>
        <taxon>Flavobacteriaceae</taxon>
        <taxon>Flagellimonas</taxon>
    </lineage>
</organism>
<name>A0A0N8WGA3_9FLAO</name>
<evidence type="ECO:0008006" key="4">
    <source>
        <dbReference type="Google" id="ProtNLM"/>
    </source>
</evidence>
<dbReference type="OrthoDB" id="1446823at2"/>
<reference evidence="2 3" key="1">
    <citation type="submission" date="2015-04" db="EMBL/GenBank/DDBJ databases">
        <title>Complete genome of flavobacterium.</title>
        <authorList>
            <person name="Kwon Y.M."/>
            <person name="Kim S.-J."/>
        </authorList>
    </citation>
    <scope>NUCLEOTIDE SEQUENCE [LARGE SCALE GENOMIC DNA]</scope>
    <source>
        <strain evidence="2 3">DK169</strain>
    </source>
</reference>
<sequence length="118" mass="13126">MKPFLFLVIFSLLIGSINAQNHQDLVKIGDELVIGKPSGVIYKNINVTRKNFIIKRGGIANISTLENSVVTVTKISHSDNPIITFKKSNGRKFFRVYKTLTAELNGAINTGEMALYTR</sequence>
<evidence type="ECO:0000313" key="3">
    <source>
        <dbReference type="Proteomes" id="UP000050827"/>
    </source>
</evidence>
<dbReference type="Proteomes" id="UP000050827">
    <property type="component" value="Unassembled WGS sequence"/>
</dbReference>
<proteinExistence type="predicted"/>
<comment type="caution">
    <text evidence="2">The sequence shown here is derived from an EMBL/GenBank/DDBJ whole genome shotgun (WGS) entry which is preliminary data.</text>
</comment>
<gene>
    <name evidence="2" type="ORF">AAY42_14340</name>
</gene>
<evidence type="ECO:0000256" key="1">
    <source>
        <dbReference type="SAM" id="SignalP"/>
    </source>
</evidence>
<dbReference type="RefSeq" id="WP_055396422.1">
    <property type="nucleotide sequence ID" value="NZ_LCTZ01000002.1"/>
</dbReference>
<protein>
    <recommendedName>
        <fullName evidence="4">Dihydroorotase</fullName>
    </recommendedName>
</protein>
<feature type="signal peptide" evidence="1">
    <location>
        <begin position="1"/>
        <end position="19"/>
    </location>
</feature>
<dbReference type="EMBL" id="LCTZ01000002">
    <property type="protein sequence ID" value="KQC30939.1"/>
    <property type="molecule type" value="Genomic_DNA"/>
</dbReference>
<dbReference type="PATRIC" id="fig|1547436.3.peg.2962"/>
<dbReference type="STRING" id="346185.AAY42_14340"/>
<accession>A0A0N8WGA3</accession>
<keyword evidence="1" id="KW-0732">Signal</keyword>
<dbReference type="AlphaFoldDB" id="A0A0N8WGA3"/>
<evidence type="ECO:0000313" key="2">
    <source>
        <dbReference type="EMBL" id="KQC30939.1"/>
    </source>
</evidence>
<keyword evidence="3" id="KW-1185">Reference proteome</keyword>
<feature type="chain" id="PRO_5006033939" description="Dihydroorotase" evidence="1">
    <location>
        <begin position="20"/>
        <end position="118"/>
    </location>
</feature>